<feature type="transmembrane region" description="Helical" evidence="1">
    <location>
        <begin position="101"/>
        <end position="123"/>
    </location>
</feature>
<keyword evidence="1" id="KW-0812">Transmembrane</keyword>
<proteinExistence type="predicted"/>
<protein>
    <recommendedName>
        <fullName evidence="5">Podoplanin</fullName>
    </recommendedName>
</protein>
<reference evidence="4" key="1">
    <citation type="journal article" date="2016" name="Nature">
        <title>Genome evolution in the allotetraploid frog Xenopus laevis.</title>
        <authorList>
            <person name="Session A.M."/>
            <person name="Uno Y."/>
            <person name="Kwon T."/>
            <person name="Chapman J.A."/>
            <person name="Toyoda A."/>
            <person name="Takahashi S."/>
            <person name="Fukui A."/>
            <person name="Hikosaka A."/>
            <person name="Suzuki A."/>
            <person name="Kondo M."/>
            <person name="van Heeringen S.J."/>
            <person name="Quigley I."/>
            <person name="Heinz S."/>
            <person name="Ogino H."/>
            <person name="Ochi H."/>
            <person name="Hellsten U."/>
            <person name="Lyons J.B."/>
            <person name="Simakov O."/>
            <person name="Putnam N."/>
            <person name="Stites J."/>
            <person name="Kuroki Y."/>
            <person name="Tanaka T."/>
            <person name="Michiue T."/>
            <person name="Watanabe M."/>
            <person name="Bogdanovic O."/>
            <person name="Lister R."/>
            <person name="Georgiou G."/>
            <person name="Paranjpe S.S."/>
            <person name="van Kruijsbergen I."/>
            <person name="Shu S."/>
            <person name="Carlson J."/>
            <person name="Kinoshita T."/>
            <person name="Ohta Y."/>
            <person name="Mawaribuchi S."/>
            <person name="Jenkins J."/>
            <person name="Grimwood J."/>
            <person name="Schmutz J."/>
            <person name="Mitros T."/>
            <person name="Mozaffari S.V."/>
            <person name="Suzuki Y."/>
            <person name="Haramoto Y."/>
            <person name="Yamamoto T.S."/>
            <person name="Takagi C."/>
            <person name="Heald R."/>
            <person name="Miller K."/>
            <person name="Haudenschild C."/>
            <person name="Kitzman J."/>
            <person name="Nakayama T."/>
            <person name="Izutsu Y."/>
            <person name="Robert J."/>
            <person name="Fortriede J."/>
            <person name="Burns K."/>
            <person name="Lotay V."/>
            <person name="Karimi K."/>
            <person name="Yasuoka Y."/>
            <person name="Dichmann D.S."/>
            <person name="Flajnik M.F."/>
            <person name="Houston D.W."/>
            <person name="Shendure J."/>
            <person name="DuPasquier L."/>
            <person name="Vize P.D."/>
            <person name="Zorn A.M."/>
            <person name="Ito M."/>
            <person name="Marcotte E.M."/>
            <person name="Wallingford J.B."/>
            <person name="Ito Y."/>
            <person name="Asashima M."/>
            <person name="Ueno N."/>
            <person name="Matsuda Y."/>
            <person name="Veenstra G.J."/>
            <person name="Fujiyama A."/>
            <person name="Harland R.M."/>
            <person name="Taira M."/>
            <person name="Rokhsar D.S."/>
        </authorList>
    </citation>
    <scope>NUCLEOTIDE SEQUENCE [LARGE SCALE GENOMIC DNA]</scope>
    <source>
        <strain evidence="4">J</strain>
    </source>
</reference>
<organism evidence="3 4">
    <name type="scientific">Xenopus laevis</name>
    <name type="common">African clawed frog</name>
    <dbReference type="NCBI Taxonomy" id="8355"/>
    <lineage>
        <taxon>Eukaryota</taxon>
        <taxon>Metazoa</taxon>
        <taxon>Chordata</taxon>
        <taxon>Craniata</taxon>
        <taxon>Vertebrata</taxon>
        <taxon>Euteleostomi</taxon>
        <taxon>Amphibia</taxon>
        <taxon>Batrachia</taxon>
        <taxon>Anura</taxon>
        <taxon>Pipoidea</taxon>
        <taxon>Pipidae</taxon>
        <taxon>Xenopodinae</taxon>
        <taxon>Xenopus</taxon>
        <taxon>Xenopus</taxon>
    </lineage>
</organism>
<dbReference type="EMBL" id="CM004478">
    <property type="protein sequence ID" value="OCT72741.1"/>
    <property type="molecule type" value="Genomic_DNA"/>
</dbReference>
<evidence type="ECO:0000313" key="4">
    <source>
        <dbReference type="Proteomes" id="UP000694892"/>
    </source>
</evidence>
<sequence>MMKTLQILAFLLAAFTFCVEAHKGTLQPYTEASREEGTENTLSYSSELHTQVPATEVNITENYDIFTEASKPNTETTILRNDTSPNIEVKEDPEGLEVRTLIGIIAGTALMIGFTAIIILLILRKMGRYSRP</sequence>
<dbReference type="OMA" id="AFTFCVE"/>
<dbReference type="Proteomes" id="UP000694892">
    <property type="component" value="Chromosome 7L"/>
</dbReference>
<keyword evidence="1" id="KW-0472">Membrane</keyword>
<name>A0A974CHB4_XENLA</name>
<keyword evidence="1" id="KW-1133">Transmembrane helix</keyword>
<feature type="chain" id="PRO_5036894521" description="Podoplanin" evidence="2">
    <location>
        <begin position="22"/>
        <end position="132"/>
    </location>
</feature>
<dbReference type="AlphaFoldDB" id="A0A974CHB4"/>
<evidence type="ECO:0000256" key="2">
    <source>
        <dbReference type="SAM" id="SignalP"/>
    </source>
</evidence>
<evidence type="ECO:0008006" key="5">
    <source>
        <dbReference type="Google" id="ProtNLM"/>
    </source>
</evidence>
<accession>A0A974CHB4</accession>
<feature type="signal peptide" evidence="2">
    <location>
        <begin position="1"/>
        <end position="21"/>
    </location>
</feature>
<dbReference type="Pfam" id="PF05808">
    <property type="entry name" value="Podoplanin"/>
    <property type="match status" value="1"/>
</dbReference>
<keyword evidence="2" id="KW-0732">Signal</keyword>
<evidence type="ECO:0000313" key="3">
    <source>
        <dbReference type="EMBL" id="OCT72741.1"/>
    </source>
</evidence>
<evidence type="ECO:0000256" key="1">
    <source>
        <dbReference type="SAM" id="Phobius"/>
    </source>
</evidence>
<gene>
    <name evidence="3" type="ORF">XELAEV_18035724mg</name>
</gene>